<proteinExistence type="predicted"/>
<keyword evidence="1" id="KW-1133">Transmembrane helix</keyword>
<evidence type="ECO:0000256" key="1">
    <source>
        <dbReference type="SAM" id="Phobius"/>
    </source>
</evidence>
<dbReference type="InterPro" id="IPR012902">
    <property type="entry name" value="N_methyl_site"/>
</dbReference>
<dbReference type="EMBL" id="MFCX01000024">
    <property type="protein sequence ID" value="OGE25496.1"/>
    <property type="molecule type" value="Genomic_DNA"/>
</dbReference>
<organism evidence="2 3">
    <name type="scientific">Candidatus Daviesbacteria bacterium RIFCSPHIGHO2_02_FULL_39_12</name>
    <dbReference type="NCBI Taxonomy" id="1797770"/>
    <lineage>
        <taxon>Bacteria</taxon>
        <taxon>Candidatus Daviesiibacteriota</taxon>
    </lineage>
</organism>
<feature type="transmembrane region" description="Helical" evidence="1">
    <location>
        <begin position="12"/>
        <end position="33"/>
    </location>
</feature>
<sequence length="405" mass="43159">MSARNGFTLVELLVTVAIIAILSAVGTVSFIGIRNKALDARKKADIDAIRKAYEQNYDPTENNGQGGYKKLRNDQFANGKIPTQPDGSSYIAVVGPASDDSGGLSSGSRNPEGFDDYNEAFMVCTSVGNNSNPCYYPTAATCYCAGSSGGNAAYIQSITPVNPPSCDPGSLSYGLAGYWKMDENTGTTIADSSGNGNTLTFASDTDTYDTPGWDSNNPLNNTTSLSALSLPTNDSRAATINNPANINIATYPIAYGAWVYLTSYPPPGASRPNPYGIVMQKGGYVGGYRIFIRPDGKVYGAINSADTTSSHTVISVANAISLNTWTLIFVTYDGSKIKLYINDGDPKDQKDYDKNIGATTYPFSVGRTEYNSIKGFVDEVRIYNRALNKEEISALYNGGNGCISP</sequence>
<evidence type="ECO:0000313" key="3">
    <source>
        <dbReference type="Proteomes" id="UP000177042"/>
    </source>
</evidence>
<protein>
    <recommendedName>
        <fullName evidence="4">LamG-like jellyroll fold domain-containing protein</fullName>
    </recommendedName>
</protein>
<evidence type="ECO:0008006" key="4">
    <source>
        <dbReference type="Google" id="ProtNLM"/>
    </source>
</evidence>
<dbReference type="Proteomes" id="UP000177042">
    <property type="component" value="Unassembled WGS sequence"/>
</dbReference>
<dbReference type="AlphaFoldDB" id="A0A1F5JA36"/>
<gene>
    <name evidence="2" type="ORF">A3C26_02185</name>
</gene>
<dbReference type="InterPro" id="IPR013320">
    <property type="entry name" value="ConA-like_dom_sf"/>
</dbReference>
<evidence type="ECO:0000313" key="2">
    <source>
        <dbReference type="EMBL" id="OGE25496.1"/>
    </source>
</evidence>
<comment type="caution">
    <text evidence="2">The sequence shown here is derived from an EMBL/GenBank/DDBJ whole genome shotgun (WGS) entry which is preliminary data.</text>
</comment>
<accession>A0A1F5JA36</accession>
<dbReference type="SUPFAM" id="SSF54523">
    <property type="entry name" value="Pili subunits"/>
    <property type="match status" value="1"/>
</dbReference>
<name>A0A1F5JA36_9BACT</name>
<dbReference type="Gene3D" id="3.30.700.10">
    <property type="entry name" value="Glycoprotein, Type 4 Pilin"/>
    <property type="match status" value="1"/>
</dbReference>
<keyword evidence="1" id="KW-0812">Transmembrane</keyword>
<dbReference type="Pfam" id="PF13385">
    <property type="entry name" value="Laminin_G_3"/>
    <property type="match status" value="1"/>
</dbReference>
<dbReference type="Pfam" id="PF07963">
    <property type="entry name" value="N_methyl"/>
    <property type="match status" value="1"/>
</dbReference>
<dbReference type="Gene3D" id="2.60.120.200">
    <property type="match status" value="1"/>
</dbReference>
<dbReference type="SUPFAM" id="SSF49899">
    <property type="entry name" value="Concanavalin A-like lectins/glucanases"/>
    <property type="match status" value="1"/>
</dbReference>
<dbReference type="InterPro" id="IPR045584">
    <property type="entry name" value="Pilin-like"/>
</dbReference>
<reference evidence="2 3" key="1">
    <citation type="journal article" date="2016" name="Nat. Commun.">
        <title>Thousands of microbial genomes shed light on interconnected biogeochemical processes in an aquifer system.</title>
        <authorList>
            <person name="Anantharaman K."/>
            <person name="Brown C.T."/>
            <person name="Hug L.A."/>
            <person name="Sharon I."/>
            <person name="Castelle C.J."/>
            <person name="Probst A.J."/>
            <person name="Thomas B.C."/>
            <person name="Singh A."/>
            <person name="Wilkins M.J."/>
            <person name="Karaoz U."/>
            <person name="Brodie E.L."/>
            <person name="Williams K.H."/>
            <person name="Hubbard S.S."/>
            <person name="Banfield J.F."/>
        </authorList>
    </citation>
    <scope>NUCLEOTIDE SEQUENCE [LARGE SCALE GENOMIC DNA]</scope>
</reference>
<keyword evidence="1" id="KW-0472">Membrane</keyword>
<dbReference type="NCBIfam" id="TIGR02532">
    <property type="entry name" value="IV_pilin_GFxxxE"/>
    <property type="match status" value="1"/>
</dbReference>